<dbReference type="RefSeq" id="WP_088271977.1">
    <property type="nucleotide sequence ID" value="NZ_BMKI01000015.1"/>
</dbReference>
<proteinExistence type="predicted"/>
<keyword evidence="2" id="KW-1185">Reference proteome</keyword>
<dbReference type="Proteomes" id="UP000630615">
    <property type="component" value="Unassembled WGS sequence"/>
</dbReference>
<sequence length="103" mass="12492">MTFQAQKDLKWNELLRLLDLDPDWYKKPETERYRQITTLGREIFQQGMKNNPDKIDEQKYLVLVGYGYTLNEIAKEFDVTKNTLLDWRKNKGYTKKRVMEEVQ</sequence>
<reference evidence="2" key="1">
    <citation type="journal article" date="2019" name="Int. J. Syst. Evol. Microbiol.">
        <title>The Global Catalogue of Microorganisms (GCM) 10K type strain sequencing project: providing services to taxonomists for standard genome sequencing and annotation.</title>
        <authorList>
            <consortium name="The Broad Institute Genomics Platform"/>
            <consortium name="The Broad Institute Genome Sequencing Center for Infectious Disease"/>
            <person name="Wu L."/>
            <person name="Ma J."/>
        </authorList>
    </citation>
    <scope>NUCLEOTIDE SEQUENCE [LARGE SCALE GENOMIC DNA]</scope>
    <source>
        <strain evidence="2">CGMCC 1.15942</strain>
    </source>
</reference>
<comment type="caution">
    <text evidence="1">The sequence shown here is derived from an EMBL/GenBank/DDBJ whole genome shotgun (WGS) entry which is preliminary data.</text>
</comment>
<organism evidence="1 2">
    <name type="scientific">Enterococcus wangshanyuanii</name>
    <dbReference type="NCBI Taxonomy" id="2005703"/>
    <lineage>
        <taxon>Bacteria</taxon>
        <taxon>Bacillati</taxon>
        <taxon>Bacillota</taxon>
        <taxon>Bacilli</taxon>
        <taxon>Lactobacillales</taxon>
        <taxon>Enterococcaceae</taxon>
        <taxon>Enterococcus</taxon>
    </lineage>
</organism>
<name>A0ABQ1PTC7_9ENTE</name>
<gene>
    <name evidence="1" type="ORF">GCM10011573_35930</name>
</gene>
<evidence type="ECO:0000313" key="1">
    <source>
        <dbReference type="EMBL" id="GGD03287.1"/>
    </source>
</evidence>
<evidence type="ECO:0000313" key="2">
    <source>
        <dbReference type="Proteomes" id="UP000630615"/>
    </source>
</evidence>
<accession>A0ABQ1PTC7</accession>
<dbReference type="EMBL" id="BMKI01000015">
    <property type="protein sequence ID" value="GGD03287.1"/>
    <property type="molecule type" value="Genomic_DNA"/>
</dbReference>
<protein>
    <submittedName>
        <fullName evidence="1">Uncharacterized protein</fullName>
    </submittedName>
</protein>